<dbReference type="Proteomes" id="UP000219271">
    <property type="component" value="Unassembled WGS sequence"/>
</dbReference>
<sequence>MSAAHQVVEVNKHVSLYRGFTIQRLPRSAVDKNHRYQVTKDGMYYGQEFAQAEAIRTIDGLHHDHEVWCERLGVSVVVGEVTNCSEPMNGN</sequence>
<reference evidence="2" key="1">
    <citation type="submission" date="2017-09" db="EMBL/GenBank/DDBJ databases">
        <authorList>
            <person name="Varghese N."/>
            <person name="Submissions S."/>
        </authorList>
    </citation>
    <scope>NUCLEOTIDE SEQUENCE [LARGE SCALE GENOMIC DNA]</scope>
    <source>
        <strain evidence="2">JKS000234</strain>
    </source>
</reference>
<gene>
    <name evidence="1" type="ORF">SAMN06273570_1940</name>
</gene>
<dbReference type="RefSeq" id="WP_176519143.1">
    <property type="nucleotide sequence ID" value="NZ_OCMY01000001.1"/>
</dbReference>
<organism evidence="1 2">
    <name type="scientific">Candidatus Pantoea floridensis</name>
    <dbReference type="NCBI Taxonomy" id="1938870"/>
    <lineage>
        <taxon>Bacteria</taxon>
        <taxon>Pseudomonadati</taxon>
        <taxon>Pseudomonadota</taxon>
        <taxon>Gammaproteobacteria</taxon>
        <taxon>Enterobacterales</taxon>
        <taxon>Erwiniaceae</taxon>
        <taxon>Pantoea</taxon>
    </lineage>
</organism>
<accession>A0A286BTV9</accession>
<protein>
    <submittedName>
        <fullName evidence="1">Uncharacterized protein</fullName>
    </submittedName>
</protein>
<name>A0A286BTV9_9GAMM</name>
<dbReference type="EMBL" id="OCMY01000001">
    <property type="protein sequence ID" value="SOD37580.1"/>
    <property type="molecule type" value="Genomic_DNA"/>
</dbReference>
<evidence type="ECO:0000313" key="1">
    <source>
        <dbReference type="EMBL" id="SOD37580.1"/>
    </source>
</evidence>
<evidence type="ECO:0000313" key="2">
    <source>
        <dbReference type="Proteomes" id="UP000219271"/>
    </source>
</evidence>
<proteinExistence type="predicted"/>
<dbReference type="AlphaFoldDB" id="A0A286BTV9"/>
<keyword evidence="2" id="KW-1185">Reference proteome</keyword>